<dbReference type="RefSeq" id="WP_167499546.1">
    <property type="nucleotide sequence ID" value="NZ_JAALLH010000001.1"/>
</dbReference>
<dbReference type="AlphaFoldDB" id="A0A7X5WWQ9"/>
<evidence type="ECO:0000256" key="1">
    <source>
        <dbReference type="SAM" id="SignalP"/>
    </source>
</evidence>
<comment type="caution">
    <text evidence="2">The sequence shown here is derived from an EMBL/GenBank/DDBJ whole genome shotgun (WGS) entry which is preliminary data.</text>
</comment>
<name>A0A7X5WWQ9_STRMQ</name>
<evidence type="ECO:0000313" key="2">
    <source>
        <dbReference type="EMBL" id="NIY62430.1"/>
    </source>
</evidence>
<reference evidence="2 3" key="1">
    <citation type="submission" date="2020-02" db="EMBL/GenBank/DDBJ databases">
        <title>Streptomyces malaysiensis DSM14702 (JHCC583434, PFL_A843) Genome sequencing and assembly.</title>
        <authorList>
            <person name="Samborskyy M."/>
        </authorList>
    </citation>
    <scope>NUCLEOTIDE SEQUENCE [LARGE SCALE GENOMIC DNA]</scope>
    <source>
        <strain evidence="2 3">DSM 14702</strain>
    </source>
</reference>
<evidence type="ECO:0008006" key="4">
    <source>
        <dbReference type="Google" id="ProtNLM"/>
    </source>
</evidence>
<proteinExistence type="predicted"/>
<dbReference type="Proteomes" id="UP000536624">
    <property type="component" value="Unassembled WGS sequence"/>
</dbReference>
<sequence>MRTSARRTSRVLVLVLGAVTALAAVSGSASADGMDAPYARAAAKVAQDATLLASKNVASVTRGTGTTFAGVYCVKVSDLNVSDDLADAAIVATLSNYRGEITAIGAPHAYCGNAADTITIVTSDSGGNPADRPFTVAVL</sequence>
<feature type="chain" id="PRO_5039622586" description="Secreted protein" evidence="1">
    <location>
        <begin position="24"/>
        <end position="139"/>
    </location>
</feature>
<protein>
    <recommendedName>
        <fullName evidence="4">Secreted protein</fullName>
    </recommendedName>
</protein>
<keyword evidence="1" id="KW-0732">Signal</keyword>
<gene>
    <name evidence="2" type="ORF">SMALB_0341</name>
</gene>
<feature type="signal peptide" evidence="1">
    <location>
        <begin position="1"/>
        <end position="23"/>
    </location>
</feature>
<dbReference type="EMBL" id="JAALLH010000001">
    <property type="protein sequence ID" value="NIY62430.1"/>
    <property type="molecule type" value="Genomic_DNA"/>
</dbReference>
<accession>A0A7X5WWQ9</accession>
<evidence type="ECO:0000313" key="3">
    <source>
        <dbReference type="Proteomes" id="UP000536624"/>
    </source>
</evidence>
<organism evidence="2 3">
    <name type="scientific">Streptomyces malaysiensis</name>
    <dbReference type="NCBI Taxonomy" id="92644"/>
    <lineage>
        <taxon>Bacteria</taxon>
        <taxon>Bacillati</taxon>
        <taxon>Actinomycetota</taxon>
        <taxon>Actinomycetes</taxon>
        <taxon>Kitasatosporales</taxon>
        <taxon>Streptomycetaceae</taxon>
        <taxon>Streptomyces</taxon>
        <taxon>Streptomyces violaceusniger group</taxon>
    </lineage>
</organism>